<dbReference type="AlphaFoldDB" id="A0A9P4QEB2"/>
<gene>
    <name evidence="2" type="ORF">K431DRAFT_281609</name>
</gene>
<dbReference type="SUPFAM" id="SSF102705">
    <property type="entry name" value="NIF3 (NGG1p interacting factor 3)-like"/>
    <property type="match status" value="1"/>
</dbReference>
<feature type="region of interest" description="Disordered" evidence="1">
    <location>
        <begin position="1"/>
        <end position="33"/>
    </location>
</feature>
<protein>
    <submittedName>
        <fullName evidence="2">Uncharacterized protein</fullName>
    </submittedName>
</protein>
<evidence type="ECO:0000313" key="3">
    <source>
        <dbReference type="Proteomes" id="UP000799441"/>
    </source>
</evidence>
<organism evidence="2 3">
    <name type="scientific">Polychaeton citri CBS 116435</name>
    <dbReference type="NCBI Taxonomy" id="1314669"/>
    <lineage>
        <taxon>Eukaryota</taxon>
        <taxon>Fungi</taxon>
        <taxon>Dikarya</taxon>
        <taxon>Ascomycota</taxon>
        <taxon>Pezizomycotina</taxon>
        <taxon>Dothideomycetes</taxon>
        <taxon>Dothideomycetidae</taxon>
        <taxon>Capnodiales</taxon>
        <taxon>Capnodiaceae</taxon>
        <taxon>Polychaeton</taxon>
    </lineage>
</organism>
<dbReference type="OrthoDB" id="2592744at2759"/>
<dbReference type="EMBL" id="MU003770">
    <property type="protein sequence ID" value="KAF2724655.1"/>
    <property type="molecule type" value="Genomic_DNA"/>
</dbReference>
<evidence type="ECO:0000256" key="1">
    <source>
        <dbReference type="SAM" id="MobiDB-lite"/>
    </source>
</evidence>
<comment type="caution">
    <text evidence="2">The sequence shown here is derived from an EMBL/GenBank/DDBJ whole genome shotgun (WGS) entry which is preliminary data.</text>
</comment>
<name>A0A9P4QEB2_9PEZI</name>
<keyword evidence="3" id="KW-1185">Reference proteome</keyword>
<dbReference type="InterPro" id="IPR036069">
    <property type="entry name" value="DUF34/NIF3_sf"/>
</dbReference>
<dbReference type="Proteomes" id="UP000799441">
    <property type="component" value="Unassembled WGS sequence"/>
</dbReference>
<feature type="region of interest" description="Disordered" evidence="1">
    <location>
        <begin position="306"/>
        <end position="326"/>
    </location>
</feature>
<proteinExistence type="predicted"/>
<reference evidence="2" key="1">
    <citation type="journal article" date="2020" name="Stud. Mycol.">
        <title>101 Dothideomycetes genomes: a test case for predicting lifestyles and emergence of pathogens.</title>
        <authorList>
            <person name="Haridas S."/>
            <person name="Albert R."/>
            <person name="Binder M."/>
            <person name="Bloem J."/>
            <person name="Labutti K."/>
            <person name="Salamov A."/>
            <person name="Andreopoulos B."/>
            <person name="Baker S."/>
            <person name="Barry K."/>
            <person name="Bills G."/>
            <person name="Bluhm B."/>
            <person name="Cannon C."/>
            <person name="Castanera R."/>
            <person name="Culley D."/>
            <person name="Daum C."/>
            <person name="Ezra D."/>
            <person name="Gonzalez J."/>
            <person name="Henrissat B."/>
            <person name="Kuo A."/>
            <person name="Liang C."/>
            <person name="Lipzen A."/>
            <person name="Lutzoni F."/>
            <person name="Magnuson J."/>
            <person name="Mondo S."/>
            <person name="Nolan M."/>
            <person name="Ohm R."/>
            <person name="Pangilinan J."/>
            <person name="Park H.-J."/>
            <person name="Ramirez L."/>
            <person name="Alfaro M."/>
            <person name="Sun H."/>
            <person name="Tritt A."/>
            <person name="Yoshinaga Y."/>
            <person name="Zwiers L.-H."/>
            <person name="Turgeon B."/>
            <person name="Goodwin S."/>
            <person name="Spatafora J."/>
            <person name="Crous P."/>
            <person name="Grigoriev I."/>
        </authorList>
    </citation>
    <scope>NUCLEOTIDE SEQUENCE</scope>
    <source>
        <strain evidence="2">CBS 116435</strain>
    </source>
</reference>
<sequence>MYAEKAAATAGSPPKQPLSRDQNHTGPVQHSRQMKPVLRQAPLPEPPTIAALTSYISSFFPKNGNDVRFLYHQPFVRNFDASVQRATRVVLSVTPTKGFYQTLGINTHLGFLHRPFGLARKEVPRRATILACHKAFDEVLTVGWNLPLASRLGLDVEKAQVIQGYKGDPERRIGIVGRYAGQGGQAPGNVRATVLNEFHGSFDGSFGFPDSAGDDVAPSSTHIAGIAIMNAFHPAEVERVCSCAEDIGVQPGEMLYLTGAVREAGLEAARTRGMRVICVGHRVCEEWGIRYLSSQLREKFPGLEVEEVLEEEEPSSSKQRVGATRQ</sequence>
<evidence type="ECO:0000313" key="2">
    <source>
        <dbReference type="EMBL" id="KAF2724655.1"/>
    </source>
</evidence>
<accession>A0A9P4QEB2</accession>